<keyword evidence="1" id="KW-0472">Membrane</keyword>
<feature type="transmembrane region" description="Helical" evidence="1">
    <location>
        <begin position="80"/>
        <end position="100"/>
    </location>
</feature>
<evidence type="ECO:0000313" key="4">
    <source>
        <dbReference type="EMBL" id="KAJ4973876.1"/>
    </source>
</evidence>
<evidence type="ECO:0008006" key="6">
    <source>
        <dbReference type="Google" id="ProtNLM"/>
    </source>
</evidence>
<protein>
    <recommendedName>
        <fullName evidence="6">Phosphoinositide phosphatase SAC9</fullName>
    </recommendedName>
</protein>
<reference evidence="4" key="1">
    <citation type="journal article" date="2023" name="Plant J.">
        <title>The genome of the king protea, Protea cynaroides.</title>
        <authorList>
            <person name="Chang J."/>
            <person name="Duong T.A."/>
            <person name="Schoeman C."/>
            <person name="Ma X."/>
            <person name="Roodt D."/>
            <person name="Barker N."/>
            <person name="Li Z."/>
            <person name="Van de Peer Y."/>
            <person name="Mizrachi E."/>
        </authorList>
    </citation>
    <scope>NUCLEOTIDE SEQUENCE</scope>
    <source>
        <tissue evidence="4">Young leaves</tissue>
    </source>
</reference>
<dbReference type="InterPro" id="IPR057554">
    <property type="entry name" value="SAC9_C"/>
</dbReference>
<dbReference type="PROSITE" id="PS01159">
    <property type="entry name" value="WW_DOMAIN_1"/>
    <property type="match status" value="1"/>
</dbReference>
<dbReference type="Pfam" id="PF24765">
    <property type="entry name" value="SAC9_C"/>
    <property type="match status" value="1"/>
</dbReference>
<dbReference type="InterPro" id="IPR057553">
    <property type="entry name" value="SAC9_GBDL_2nd"/>
</dbReference>
<proteinExistence type="predicted"/>
<comment type="caution">
    <text evidence="4">The sequence shown here is derived from an EMBL/GenBank/DDBJ whole genome shotgun (WGS) entry which is preliminary data.</text>
</comment>
<evidence type="ECO:0000313" key="5">
    <source>
        <dbReference type="Proteomes" id="UP001141806"/>
    </source>
</evidence>
<dbReference type="InterPro" id="IPR036020">
    <property type="entry name" value="WW_dom_sf"/>
</dbReference>
<dbReference type="Pfam" id="PF24790">
    <property type="entry name" value="SAC9_GBDL_1st"/>
    <property type="match status" value="1"/>
</dbReference>
<dbReference type="PANTHER" id="PTHR46817:SF1">
    <property type="entry name" value="SAC DOMAIN-CONTAINING PROTEIN"/>
    <property type="match status" value="1"/>
</dbReference>
<dbReference type="PROSITE" id="PS50275">
    <property type="entry name" value="SAC"/>
    <property type="match status" value="1"/>
</dbReference>
<dbReference type="CDD" id="cd00201">
    <property type="entry name" value="WW"/>
    <property type="match status" value="1"/>
</dbReference>
<accession>A0A9Q0KP90</accession>
<evidence type="ECO:0000256" key="1">
    <source>
        <dbReference type="SAM" id="Phobius"/>
    </source>
</evidence>
<feature type="domain" description="WW" evidence="2">
    <location>
        <begin position="507"/>
        <end position="541"/>
    </location>
</feature>
<dbReference type="Gene3D" id="2.20.70.10">
    <property type="match status" value="1"/>
</dbReference>
<organism evidence="4 5">
    <name type="scientific">Protea cynaroides</name>
    <dbReference type="NCBI Taxonomy" id="273540"/>
    <lineage>
        <taxon>Eukaryota</taxon>
        <taxon>Viridiplantae</taxon>
        <taxon>Streptophyta</taxon>
        <taxon>Embryophyta</taxon>
        <taxon>Tracheophyta</taxon>
        <taxon>Spermatophyta</taxon>
        <taxon>Magnoliopsida</taxon>
        <taxon>Proteales</taxon>
        <taxon>Proteaceae</taxon>
        <taxon>Protea</taxon>
    </lineage>
</organism>
<dbReference type="PANTHER" id="PTHR46817">
    <property type="entry name" value="PHOSPHOINOSITIDE PHOSPHATASE SAC9-RELATED"/>
    <property type="match status" value="1"/>
</dbReference>
<keyword evidence="1" id="KW-1133">Transmembrane helix</keyword>
<evidence type="ECO:0000259" key="3">
    <source>
        <dbReference type="PROSITE" id="PS50275"/>
    </source>
</evidence>
<name>A0A9Q0KP90_9MAGN</name>
<dbReference type="PROSITE" id="PS50020">
    <property type="entry name" value="WW_DOMAIN_2"/>
    <property type="match status" value="1"/>
</dbReference>
<dbReference type="Pfam" id="PF24791">
    <property type="entry name" value="SAC9_C8D"/>
    <property type="match status" value="1"/>
</dbReference>
<dbReference type="InterPro" id="IPR001202">
    <property type="entry name" value="WW_dom"/>
</dbReference>
<dbReference type="SMART" id="SM00456">
    <property type="entry name" value="WW"/>
    <property type="match status" value="1"/>
</dbReference>
<dbReference type="EMBL" id="JAMYWD010000004">
    <property type="protein sequence ID" value="KAJ4973876.1"/>
    <property type="molecule type" value="Genomic_DNA"/>
</dbReference>
<dbReference type="Pfam" id="PF24789">
    <property type="entry name" value="SAC9_GBDL_2nd"/>
    <property type="match status" value="1"/>
</dbReference>
<dbReference type="InterPro" id="IPR002013">
    <property type="entry name" value="SAC_dom"/>
</dbReference>
<dbReference type="OrthoDB" id="405996at2759"/>
<gene>
    <name evidence="4" type="ORF">NE237_007050</name>
</gene>
<dbReference type="GO" id="GO:0016791">
    <property type="term" value="F:phosphatase activity"/>
    <property type="evidence" value="ECO:0007669"/>
    <property type="project" value="InterPro"/>
</dbReference>
<dbReference type="SUPFAM" id="SSF51045">
    <property type="entry name" value="WW domain"/>
    <property type="match status" value="1"/>
</dbReference>
<dbReference type="Pfam" id="PF00397">
    <property type="entry name" value="WW"/>
    <property type="match status" value="1"/>
</dbReference>
<dbReference type="InterPro" id="IPR057555">
    <property type="entry name" value="SAC9_GBDL_1st"/>
</dbReference>
<dbReference type="Pfam" id="PF02383">
    <property type="entry name" value="Syja_N"/>
    <property type="match status" value="1"/>
</dbReference>
<dbReference type="Proteomes" id="UP001141806">
    <property type="component" value="Unassembled WGS sequence"/>
</dbReference>
<keyword evidence="1" id="KW-0812">Transmembrane</keyword>
<dbReference type="InterPro" id="IPR057557">
    <property type="entry name" value="SAC9_C8D"/>
</dbReference>
<evidence type="ECO:0000259" key="2">
    <source>
        <dbReference type="PROSITE" id="PS50020"/>
    </source>
</evidence>
<keyword evidence="5" id="KW-1185">Reference proteome</keyword>
<feature type="domain" description="SAC" evidence="3">
    <location>
        <begin position="146"/>
        <end position="521"/>
    </location>
</feature>
<sequence length="1661" mass="183759">MESPGGSVRNTSVVVATLDTGEVYIIVSLSTRNDTQVICVDPTTGALCYNGKLGDNVFKSENEALNSITNGSIWLCKRKICAFAILGYAALGSFGLLLVAKKLTATIPNLPGGGCVYTVTESQWIKIPLQNPQPQGKGEVKNVHEFSELDIDGKHYFCETRDITRPFPSRMPLQNPDDEFVWNGWLSMPFKDIGLSQHCVILLQGFAECRVFGSSGQREGLVALIARRSRLHPGTRYLARGLNSCFSTGNEVECEQLVWVPRRSGQSVPFNTYLWRRGTIPIWWGAELKITAAEAEIYVSSRYPYKGSVQYYQRLSRRYGARNLEITSGVSRKKNPLVPILCVNLLRNGEGKSESILVQHFEESLNHVRSTGKLPYTRIHLINYDWHANIKYKGEQQTIEGLWKLLKQPTITVGISEGDYLPLRERLQDCKGEVVCNEDFEGAFCLRSHQNGVIRFNCADSLDRTNAASYFGSLQVFVEQCRRLGISLDTDLAFGYPSINNYGDYIAPLPPGWEKRSDAVTGKTYYIDHNTRTTTWVHPCPDKPWKRFDMIFDEFKRSTILSPVTQLADLFLLAGDIHATLYTGSKAMHSQILSIFNEESSKFKQFSAAQNMKITLQRRYKNAVVDSSRQKQLEMFLGMRLFKHLPSIAVHPLKVLSRPSACFLKPVVNMFPSSNNEADLLSFKRKELIWVCPQAADVVELFIYLREPCHVCQLLLTVSHGADDSTFPATVDVRTGPNLDGLKLVIEGASIPQCLNGTNLLIPLPGPVSPEDMAVTGAGALHAQDTPSLSLLYDFEELEGDLDFLTRVVALTFYPAVTGKTPITIGEVEVLGVSLPWRGIFTKEGPGAKLWDLANKYQKETNPFLCGPDNNPFDGGSFSHGNVSPPAQPIASVDFLSGDNMFPEFIGQQQKNDASSTGGDPLDFLDNAVIEYLAPDADSKFSSSLQHGRSKDDGSVKHYIDCLKALTGPQMDRKLNFTKAMNLEIERLRANLSAAERDRALLSVGTDPATLNPNALLDVYYMGKLYRVANCLALLGQAALEDKINGSIGLETVDDDDCIDFWNVAGIDETCSGSGCEVHAVTQPAANMPSMVSTRGASSSVFLCSQCRRKVCKVCCAGRGALLLSNLISKEVPSFNGFSSQSGSSHDSQTDGLSTNRSYTVDGVICKSCCSDVVLEALIIDYVRVLISLRKSARAENAALNSIHKVVGAPSRDFLLEKNRSDDRQAVNFLRKLLGGEESLAEFPFASLLHSVETAIGSAPLLSLLAPIGSGSQHLYWRACPSTSSVEFAIVLGCLSDVSGVILLVSPCGYSAGDCPTVQIWASNKINKDERSFMGKWDVQSMITSEFYGEEQSDKGNDVPRHVKFAFRNIIRCRMIWITLHLRRPGSSSVNLEKGFNLLSLDENPFSEISRRASFGGTVESEPCLHAKRILVVGSPARKELGLTSPQVPEKINLKAWLERAPQLNRFKVPIEAERLMDNDLVLEQYLSPASPQLAGFRLDAFSVLRPRITHSPPSFSLSNRETSVTYLEDRHISPAVLFIQVSALQEPNKLVTVGEFRLPEVRAGTVMYFDFPRQIQCHRMSFKLLGDVAAFYDDPAEQDDSDFGAPPLASGVRHSRTIVHSLNTEHDERFKGGVSFFGSLNHSWKIILGDSSTERTDWRS</sequence>